<feature type="domain" description="ABC transporter" evidence="10">
    <location>
        <begin position="341"/>
        <end position="575"/>
    </location>
</feature>
<dbReference type="PROSITE" id="PS50893">
    <property type="entry name" value="ABC_TRANSPORTER_2"/>
    <property type="match status" value="1"/>
</dbReference>
<proteinExistence type="predicted"/>
<sequence length="580" mass="65335">MKKLFGYLKGYGGPFSLAIIAIILATVMQLSVPILIKYAIDSIIGDVEPGRLQFLMDAFGKSLGGVVLIIVVMSLLRGVFMFLKGYLSSYAAENIAKDIREKLYTQIQYMTFERHTRKETGDMVQRCTSDVETIRRFLGVQVVDLGRIIFMLGFTLVIMSTLNAELTLYSMIMIPVLFFFSYIFFTKIQKTFKKSDEAEGKLTTVLQENLSGVRVVRAFGREEHEIDRFEDVNASHRNITYKLIETLAVFWASSDFLTLLQNGIVLVVGAGMVIRGELTIGTLTAFITYVSMLLWPVKQLGRLLSEFGKTTVSIGRIEEILSEDIEVDQPNEGEPEIYGNISFRNVSFGYDEHQRVLENVSFELPVGSTLGILGSTGSGKSTLVHLLQRLYDYEGSIQIDGHELKDIRRGWIRKKIGLVLQEPHLYAKTVKENIGITKRNYKEKEIFDAAKAASIHSNILTFKEGYDTIIGEKGVSLSGGQKQRIAIARTIIDSDKRILIFDDSLSAVDTETDMRIRNALKSRSKDITTLIISHRIATLAEADNIIVLDEGRIVQMGTHEELIQEEGLYKRIWDLQQMAV</sequence>
<evidence type="ECO:0000313" key="12">
    <source>
        <dbReference type="EMBL" id="MBO1264118.1"/>
    </source>
</evidence>
<feature type="transmembrane region" description="Helical" evidence="9">
    <location>
        <begin position="278"/>
        <end position="297"/>
    </location>
</feature>
<dbReference type="InterPro" id="IPR036640">
    <property type="entry name" value="ABC1_TM_sf"/>
</dbReference>
<comment type="caution">
    <text evidence="12">The sequence shown here is derived from an EMBL/GenBank/DDBJ whole genome shotgun (WGS) entry which is preliminary data.</text>
</comment>
<reference evidence="12" key="1">
    <citation type="submission" date="2021-03" db="EMBL/GenBank/DDBJ databases">
        <title>Proteiniclasticum marinus sp. nov., isolated from tidal flat sediment.</title>
        <authorList>
            <person name="Namirimu T."/>
            <person name="Yang J.-A."/>
            <person name="Yang S.-H."/>
            <person name="Kim Y.-J."/>
            <person name="Kwon K.K."/>
        </authorList>
    </citation>
    <scope>NUCLEOTIDE SEQUENCE</scope>
    <source>
        <strain evidence="12">SCR006</strain>
    </source>
</reference>
<dbReference type="Pfam" id="PF00005">
    <property type="entry name" value="ABC_tran"/>
    <property type="match status" value="1"/>
</dbReference>
<evidence type="ECO:0000259" key="10">
    <source>
        <dbReference type="PROSITE" id="PS50893"/>
    </source>
</evidence>
<dbReference type="GO" id="GO:0005524">
    <property type="term" value="F:ATP binding"/>
    <property type="evidence" value="ECO:0007669"/>
    <property type="project" value="UniProtKB-KW"/>
</dbReference>
<dbReference type="SMART" id="SM00382">
    <property type="entry name" value="AAA"/>
    <property type="match status" value="1"/>
</dbReference>
<keyword evidence="4 9" id="KW-0812">Transmembrane</keyword>
<dbReference type="EMBL" id="JAFNJU010000002">
    <property type="protein sequence ID" value="MBO1264118.1"/>
    <property type="molecule type" value="Genomic_DNA"/>
</dbReference>
<dbReference type="Gene3D" id="1.20.1560.10">
    <property type="entry name" value="ABC transporter type 1, transmembrane domain"/>
    <property type="match status" value="1"/>
</dbReference>
<dbReference type="PANTHER" id="PTHR43394:SF1">
    <property type="entry name" value="ATP-BINDING CASSETTE SUB-FAMILY B MEMBER 10, MITOCHONDRIAL"/>
    <property type="match status" value="1"/>
</dbReference>
<feature type="transmembrane region" description="Helical" evidence="9">
    <location>
        <begin position="247"/>
        <end position="272"/>
    </location>
</feature>
<evidence type="ECO:0000256" key="9">
    <source>
        <dbReference type="SAM" id="Phobius"/>
    </source>
</evidence>
<feature type="transmembrane region" description="Helical" evidence="9">
    <location>
        <begin position="145"/>
        <end position="162"/>
    </location>
</feature>
<organism evidence="12 13">
    <name type="scientific">Proteiniclasticum aestuarii</name>
    <dbReference type="NCBI Taxonomy" id="2817862"/>
    <lineage>
        <taxon>Bacteria</taxon>
        <taxon>Bacillati</taxon>
        <taxon>Bacillota</taxon>
        <taxon>Clostridia</taxon>
        <taxon>Eubacteriales</taxon>
        <taxon>Clostridiaceae</taxon>
        <taxon>Proteiniclasticum</taxon>
    </lineage>
</organism>
<dbReference type="AlphaFoldDB" id="A0A939KIG3"/>
<dbReference type="Proteomes" id="UP000664218">
    <property type="component" value="Unassembled WGS sequence"/>
</dbReference>
<evidence type="ECO:0000256" key="6">
    <source>
        <dbReference type="ARBA" id="ARBA00022840"/>
    </source>
</evidence>
<evidence type="ECO:0000256" key="5">
    <source>
        <dbReference type="ARBA" id="ARBA00022741"/>
    </source>
</evidence>
<dbReference type="GO" id="GO:0005886">
    <property type="term" value="C:plasma membrane"/>
    <property type="evidence" value="ECO:0007669"/>
    <property type="project" value="UniProtKB-SubCell"/>
</dbReference>
<dbReference type="SUPFAM" id="SSF90123">
    <property type="entry name" value="ABC transporter transmembrane region"/>
    <property type="match status" value="1"/>
</dbReference>
<keyword evidence="5" id="KW-0547">Nucleotide-binding</keyword>
<evidence type="ECO:0000313" key="13">
    <source>
        <dbReference type="Proteomes" id="UP000664218"/>
    </source>
</evidence>
<keyword evidence="2" id="KW-0813">Transport</keyword>
<keyword evidence="8 9" id="KW-0472">Membrane</keyword>
<evidence type="ECO:0000256" key="1">
    <source>
        <dbReference type="ARBA" id="ARBA00004651"/>
    </source>
</evidence>
<evidence type="ECO:0000256" key="8">
    <source>
        <dbReference type="ARBA" id="ARBA00023136"/>
    </source>
</evidence>
<dbReference type="PROSITE" id="PS00211">
    <property type="entry name" value="ABC_TRANSPORTER_1"/>
    <property type="match status" value="1"/>
</dbReference>
<dbReference type="PANTHER" id="PTHR43394">
    <property type="entry name" value="ATP-DEPENDENT PERMEASE MDL1, MITOCHONDRIAL"/>
    <property type="match status" value="1"/>
</dbReference>
<keyword evidence="6 12" id="KW-0067">ATP-binding</keyword>
<evidence type="ECO:0000259" key="11">
    <source>
        <dbReference type="PROSITE" id="PS50929"/>
    </source>
</evidence>
<feature type="transmembrane region" description="Helical" evidence="9">
    <location>
        <begin position="168"/>
        <end position="185"/>
    </location>
</feature>
<dbReference type="InterPro" id="IPR003439">
    <property type="entry name" value="ABC_transporter-like_ATP-bd"/>
</dbReference>
<keyword evidence="3" id="KW-1003">Cell membrane</keyword>
<evidence type="ECO:0000256" key="4">
    <source>
        <dbReference type="ARBA" id="ARBA00022692"/>
    </source>
</evidence>
<dbReference type="CDD" id="cd18542">
    <property type="entry name" value="ABC_6TM_YknU_like"/>
    <property type="match status" value="1"/>
</dbReference>
<keyword evidence="7 9" id="KW-1133">Transmembrane helix</keyword>
<feature type="domain" description="ABC transmembrane type-1" evidence="11">
    <location>
        <begin position="17"/>
        <end position="309"/>
    </location>
</feature>
<dbReference type="InterPro" id="IPR039421">
    <property type="entry name" value="Type_1_exporter"/>
</dbReference>
<evidence type="ECO:0000256" key="3">
    <source>
        <dbReference type="ARBA" id="ARBA00022475"/>
    </source>
</evidence>
<dbReference type="GO" id="GO:0015421">
    <property type="term" value="F:ABC-type oligopeptide transporter activity"/>
    <property type="evidence" value="ECO:0007669"/>
    <property type="project" value="TreeGrafter"/>
</dbReference>
<evidence type="ECO:0000256" key="7">
    <source>
        <dbReference type="ARBA" id="ARBA00022989"/>
    </source>
</evidence>
<dbReference type="Gene3D" id="3.40.50.300">
    <property type="entry name" value="P-loop containing nucleotide triphosphate hydrolases"/>
    <property type="match status" value="1"/>
</dbReference>
<name>A0A939KIG3_9CLOT</name>
<gene>
    <name evidence="12" type="ORF">J3A84_03540</name>
</gene>
<dbReference type="InterPro" id="IPR011527">
    <property type="entry name" value="ABC1_TM_dom"/>
</dbReference>
<keyword evidence="13" id="KW-1185">Reference proteome</keyword>
<evidence type="ECO:0000256" key="2">
    <source>
        <dbReference type="ARBA" id="ARBA00022448"/>
    </source>
</evidence>
<dbReference type="InterPro" id="IPR017871">
    <property type="entry name" value="ABC_transporter-like_CS"/>
</dbReference>
<feature type="transmembrane region" description="Helical" evidence="9">
    <location>
        <begin position="58"/>
        <end position="80"/>
    </location>
</feature>
<dbReference type="RefSeq" id="WP_207598636.1">
    <property type="nucleotide sequence ID" value="NZ_JAFNJU010000002.1"/>
</dbReference>
<dbReference type="FunFam" id="3.40.50.300:FF:000221">
    <property type="entry name" value="Multidrug ABC transporter ATP-binding protein"/>
    <property type="match status" value="1"/>
</dbReference>
<feature type="transmembrane region" description="Helical" evidence="9">
    <location>
        <begin position="12"/>
        <end position="38"/>
    </location>
</feature>
<accession>A0A939KIG3</accession>
<dbReference type="InterPro" id="IPR027417">
    <property type="entry name" value="P-loop_NTPase"/>
</dbReference>
<dbReference type="PROSITE" id="PS50929">
    <property type="entry name" value="ABC_TM1F"/>
    <property type="match status" value="1"/>
</dbReference>
<dbReference type="InterPro" id="IPR003593">
    <property type="entry name" value="AAA+_ATPase"/>
</dbReference>
<dbReference type="Pfam" id="PF00664">
    <property type="entry name" value="ABC_membrane"/>
    <property type="match status" value="1"/>
</dbReference>
<protein>
    <submittedName>
        <fullName evidence="12">ABC transporter ATP-binding protein</fullName>
    </submittedName>
</protein>
<dbReference type="SUPFAM" id="SSF52540">
    <property type="entry name" value="P-loop containing nucleoside triphosphate hydrolases"/>
    <property type="match status" value="1"/>
</dbReference>
<dbReference type="GO" id="GO:0016887">
    <property type="term" value="F:ATP hydrolysis activity"/>
    <property type="evidence" value="ECO:0007669"/>
    <property type="project" value="InterPro"/>
</dbReference>
<comment type="subcellular location">
    <subcellularLocation>
        <location evidence="1">Cell membrane</location>
        <topology evidence="1">Multi-pass membrane protein</topology>
    </subcellularLocation>
</comment>